<dbReference type="Proteomes" id="UP000039865">
    <property type="component" value="Unassembled WGS sequence"/>
</dbReference>
<accession>A0A077ZWX1</accession>
<dbReference type="InParanoid" id="A0A077ZWX1"/>
<evidence type="ECO:0000256" key="1">
    <source>
        <dbReference type="SAM" id="SignalP"/>
    </source>
</evidence>
<gene>
    <name evidence="2" type="primary">Contig13064.g13932</name>
    <name evidence="2" type="ORF">STYLEM_3089</name>
</gene>
<feature type="signal peptide" evidence="1">
    <location>
        <begin position="1"/>
        <end position="17"/>
    </location>
</feature>
<keyword evidence="3" id="KW-1185">Reference proteome</keyword>
<dbReference type="AlphaFoldDB" id="A0A077ZWX1"/>
<name>A0A077ZWX1_STYLE</name>
<evidence type="ECO:0000313" key="2">
    <source>
        <dbReference type="EMBL" id="CDW74096.1"/>
    </source>
</evidence>
<keyword evidence="1" id="KW-0732">Signal</keyword>
<evidence type="ECO:0000313" key="3">
    <source>
        <dbReference type="Proteomes" id="UP000039865"/>
    </source>
</evidence>
<feature type="chain" id="PRO_5001729128" evidence="1">
    <location>
        <begin position="18"/>
        <end position="236"/>
    </location>
</feature>
<reference evidence="2 3" key="1">
    <citation type="submission" date="2014-06" db="EMBL/GenBank/DDBJ databases">
        <authorList>
            <person name="Swart Estienne"/>
        </authorList>
    </citation>
    <scope>NUCLEOTIDE SEQUENCE [LARGE SCALE GENOMIC DNA]</scope>
    <source>
        <strain evidence="2 3">130c</strain>
    </source>
</reference>
<dbReference type="EMBL" id="CCKQ01002991">
    <property type="protein sequence ID" value="CDW74096.1"/>
    <property type="molecule type" value="Genomic_DNA"/>
</dbReference>
<protein>
    <submittedName>
        <fullName evidence="2">Uncharacterized protein</fullName>
    </submittedName>
</protein>
<proteinExistence type="predicted"/>
<sequence length="236" mass="26861">MKSIATAALVLLGFVSSQQITRPIHELTKKPVHEKNEISQANWPTVKFYKDYIASGDLMKYNSQTKTLESLHGSSVFAQVDNTNDRMIQDFSGDMSGLGLGEMVIYIDAKQHALYQKFVQANQCHKMDLPEGFSLSETYKHAFDPAYNITSYNGVESLEWENNANQYHAFHVNMGVGQSETYYFDVKSTELIWTVRDDKQLIIHTPKGVQQKTFKDSDFVLPVCKGTSEEYMAFLE</sequence>
<organism evidence="2 3">
    <name type="scientific">Stylonychia lemnae</name>
    <name type="common">Ciliate</name>
    <dbReference type="NCBI Taxonomy" id="5949"/>
    <lineage>
        <taxon>Eukaryota</taxon>
        <taxon>Sar</taxon>
        <taxon>Alveolata</taxon>
        <taxon>Ciliophora</taxon>
        <taxon>Intramacronucleata</taxon>
        <taxon>Spirotrichea</taxon>
        <taxon>Stichotrichia</taxon>
        <taxon>Sporadotrichida</taxon>
        <taxon>Oxytrichidae</taxon>
        <taxon>Stylonychinae</taxon>
        <taxon>Stylonychia</taxon>
    </lineage>
</organism>